<feature type="coiled-coil region" evidence="1">
    <location>
        <begin position="14"/>
        <end position="44"/>
    </location>
</feature>
<protein>
    <submittedName>
        <fullName evidence="3">Uncharacterized protein</fullName>
    </submittedName>
</protein>
<evidence type="ECO:0000313" key="3">
    <source>
        <dbReference type="EMBL" id="GEZ04528.1"/>
    </source>
</evidence>
<proteinExistence type="predicted"/>
<accession>A0A699HYQ1</accession>
<evidence type="ECO:0000256" key="2">
    <source>
        <dbReference type="SAM" id="MobiDB-lite"/>
    </source>
</evidence>
<organism evidence="3">
    <name type="scientific">Tanacetum cinerariifolium</name>
    <name type="common">Dalmatian daisy</name>
    <name type="synonym">Chrysanthemum cinerariifolium</name>
    <dbReference type="NCBI Taxonomy" id="118510"/>
    <lineage>
        <taxon>Eukaryota</taxon>
        <taxon>Viridiplantae</taxon>
        <taxon>Streptophyta</taxon>
        <taxon>Embryophyta</taxon>
        <taxon>Tracheophyta</taxon>
        <taxon>Spermatophyta</taxon>
        <taxon>Magnoliopsida</taxon>
        <taxon>eudicotyledons</taxon>
        <taxon>Gunneridae</taxon>
        <taxon>Pentapetalae</taxon>
        <taxon>asterids</taxon>
        <taxon>campanulids</taxon>
        <taxon>Asterales</taxon>
        <taxon>Asteraceae</taxon>
        <taxon>Asteroideae</taxon>
        <taxon>Anthemideae</taxon>
        <taxon>Anthemidinae</taxon>
        <taxon>Tanacetum</taxon>
    </lineage>
</organism>
<feature type="region of interest" description="Disordered" evidence="2">
    <location>
        <begin position="145"/>
        <end position="174"/>
    </location>
</feature>
<reference evidence="3" key="1">
    <citation type="journal article" date="2019" name="Sci. Rep.">
        <title>Draft genome of Tanacetum cinerariifolium, the natural source of mosquito coil.</title>
        <authorList>
            <person name="Yamashiro T."/>
            <person name="Shiraishi A."/>
            <person name="Satake H."/>
            <person name="Nakayama K."/>
        </authorList>
    </citation>
    <scope>NUCLEOTIDE SEQUENCE</scope>
</reference>
<sequence length="251" mass="29493">MVEEPLKMKKKDQISFDKQEARRLQAELDQEQRLEQKLAEEEAQKALKANIAVIEQWHDVQAKIEVDFELAQRLHQEEQEQLTDAEKGKSQQRSLVCTYLKNMDGWKPKALKIKSFAEIQELFDKAMTRINNFVDFRTKLVEESSKKAEESSSKRAVEELEQENTKKQKVDDDQEETELKKCLEIIPDGEDDVTIDATPLSSMSPTIIDYNIHKERRKSYFQIIRTDGSSQLYYTFSKMHKNFNREDLEVL</sequence>
<comment type="caution">
    <text evidence="3">The sequence shown here is derived from an EMBL/GenBank/DDBJ whole genome shotgun (WGS) entry which is preliminary data.</text>
</comment>
<keyword evidence="1" id="KW-0175">Coiled coil</keyword>
<dbReference type="EMBL" id="BKCJ010235178">
    <property type="protein sequence ID" value="GEZ04528.1"/>
    <property type="molecule type" value="Genomic_DNA"/>
</dbReference>
<gene>
    <name evidence="3" type="ORF">Tci_476501</name>
</gene>
<name>A0A699HYQ1_TANCI</name>
<evidence type="ECO:0000256" key="1">
    <source>
        <dbReference type="SAM" id="Coils"/>
    </source>
</evidence>
<dbReference type="AlphaFoldDB" id="A0A699HYQ1"/>